<organism evidence="1 2">
    <name type="scientific">Pluteus cervinus</name>
    <dbReference type="NCBI Taxonomy" id="181527"/>
    <lineage>
        <taxon>Eukaryota</taxon>
        <taxon>Fungi</taxon>
        <taxon>Dikarya</taxon>
        <taxon>Basidiomycota</taxon>
        <taxon>Agaricomycotina</taxon>
        <taxon>Agaricomycetes</taxon>
        <taxon>Agaricomycetidae</taxon>
        <taxon>Agaricales</taxon>
        <taxon>Pluteineae</taxon>
        <taxon>Pluteaceae</taxon>
        <taxon>Pluteus</taxon>
    </lineage>
</organism>
<dbReference type="Proteomes" id="UP000308600">
    <property type="component" value="Unassembled WGS sequence"/>
</dbReference>
<protein>
    <submittedName>
        <fullName evidence="1">Uncharacterized protein</fullName>
    </submittedName>
</protein>
<proteinExistence type="predicted"/>
<reference evidence="1 2" key="1">
    <citation type="journal article" date="2019" name="Nat. Ecol. Evol.">
        <title>Megaphylogeny resolves global patterns of mushroom evolution.</title>
        <authorList>
            <person name="Varga T."/>
            <person name="Krizsan K."/>
            <person name="Foldi C."/>
            <person name="Dima B."/>
            <person name="Sanchez-Garcia M."/>
            <person name="Sanchez-Ramirez S."/>
            <person name="Szollosi G.J."/>
            <person name="Szarkandi J.G."/>
            <person name="Papp V."/>
            <person name="Albert L."/>
            <person name="Andreopoulos W."/>
            <person name="Angelini C."/>
            <person name="Antonin V."/>
            <person name="Barry K.W."/>
            <person name="Bougher N.L."/>
            <person name="Buchanan P."/>
            <person name="Buyck B."/>
            <person name="Bense V."/>
            <person name="Catcheside P."/>
            <person name="Chovatia M."/>
            <person name="Cooper J."/>
            <person name="Damon W."/>
            <person name="Desjardin D."/>
            <person name="Finy P."/>
            <person name="Geml J."/>
            <person name="Haridas S."/>
            <person name="Hughes K."/>
            <person name="Justo A."/>
            <person name="Karasinski D."/>
            <person name="Kautmanova I."/>
            <person name="Kiss B."/>
            <person name="Kocsube S."/>
            <person name="Kotiranta H."/>
            <person name="LaButti K.M."/>
            <person name="Lechner B.E."/>
            <person name="Liimatainen K."/>
            <person name="Lipzen A."/>
            <person name="Lukacs Z."/>
            <person name="Mihaltcheva S."/>
            <person name="Morgado L.N."/>
            <person name="Niskanen T."/>
            <person name="Noordeloos M.E."/>
            <person name="Ohm R.A."/>
            <person name="Ortiz-Santana B."/>
            <person name="Ovrebo C."/>
            <person name="Racz N."/>
            <person name="Riley R."/>
            <person name="Savchenko A."/>
            <person name="Shiryaev A."/>
            <person name="Soop K."/>
            <person name="Spirin V."/>
            <person name="Szebenyi C."/>
            <person name="Tomsovsky M."/>
            <person name="Tulloss R.E."/>
            <person name="Uehling J."/>
            <person name="Grigoriev I.V."/>
            <person name="Vagvolgyi C."/>
            <person name="Papp T."/>
            <person name="Martin F.M."/>
            <person name="Miettinen O."/>
            <person name="Hibbett D.S."/>
            <person name="Nagy L.G."/>
        </authorList>
    </citation>
    <scope>NUCLEOTIDE SEQUENCE [LARGE SCALE GENOMIC DNA]</scope>
    <source>
        <strain evidence="1 2">NL-1719</strain>
    </source>
</reference>
<accession>A0ACD3AIZ9</accession>
<name>A0ACD3AIZ9_9AGAR</name>
<keyword evidence="2" id="KW-1185">Reference proteome</keyword>
<sequence>MQMDDLPLELWQTIVEISASSSSSQAASLSEVSGLFHSWVRPIQFRIFQGYKLRVTSPGFLEAAWFEKNGKYIQDLIWELEARQLLPLLSSCPNLQNFALWYSGDDDLSSFLPILTTIQPRRLSLNLPALFSDSLFTRMHAQDAAFRNLTHLDLISNIDEWAEIEGIGELPSLTHLAYSGEFPLEIVHAVLKYCKTLQVLVLLPTLLPQPDWPVFEPETVKGIEFDANSDDPRIVVFVCRFREDWEKGAQGGKDMWLMAEEIVAKRGKEKGSL</sequence>
<evidence type="ECO:0000313" key="1">
    <source>
        <dbReference type="EMBL" id="TFK64837.1"/>
    </source>
</evidence>
<dbReference type="EMBL" id="ML208459">
    <property type="protein sequence ID" value="TFK64837.1"/>
    <property type="molecule type" value="Genomic_DNA"/>
</dbReference>
<evidence type="ECO:0000313" key="2">
    <source>
        <dbReference type="Proteomes" id="UP000308600"/>
    </source>
</evidence>
<gene>
    <name evidence="1" type="ORF">BDN72DRAFT_846247</name>
</gene>